<feature type="compositionally biased region" description="Polar residues" evidence="1">
    <location>
        <begin position="737"/>
        <end position="757"/>
    </location>
</feature>
<feature type="compositionally biased region" description="Gly residues" evidence="1">
    <location>
        <begin position="489"/>
        <end position="498"/>
    </location>
</feature>
<evidence type="ECO:0000313" key="2">
    <source>
        <dbReference type="EMBL" id="GAA4945850.1"/>
    </source>
</evidence>
<feature type="compositionally biased region" description="Gly residues" evidence="1">
    <location>
        <begin position="462"/>
        <end position="471"/>
    </location>
</feature>
<evidence type="ECO:0000256" key="1">
    <source>
        <dbReference type="SAM" id="MobiDB-lite"/>
    </source>
</evidence>
<feature type="compositionally biased region" description="Gly residues" evidence="1">
    <location>
        <begin position="410"/>
        <end position="424"/>
    </location>
</feature>
<protein>
    <submittedName>
        <fullName evidence="2">Uncharacterized protein</fullName>
    </submittedName>
</protein>
<feature type="compositionally biased region" description="Gly residues" evidence="1">
    <location>
        <begin position="782"/>
        <end position="819"/>
    </location>
</feature>
<dbReference type="EMBL" id="BAABIK010000017">
    <property type="protein sequence ID" value="GAA4945850.1"/>
    <property type="molecule type" value="Genomic_DNA"/>
</dbReference>
<feature type="compositionally biased region" description="Gly residues" evidence="1">
    <location>
        <begin position="830"/>
        <end position="839"/>
    </location>
</feature>
<accession>A0ABP9GJQ0</accession>
<feature type="compositionally biased region" description="Gly residues" evidence="1">
    <location>
        <begin position="517"/>
        <end position="537"/>
    </location>
</feature>
<name>A0ABP9GJQ0_9ACTN</name>
<keyword evidence="3" id="KW-1185">Reference proteome</keyword>
<comment type="caution">
    <text evidence="2">The sequence shown here is derived from an EMBL/GenBank/DDBJ whole genome shotgun (WGS) entry which is preliminary data.</text>
</comment>
<sequence length="935" mass="99227">MPREVSEIMNIFADKDAKVGTNHHDRMADKGVIVNEPWLINGKYYPPYNYFNQPDDIELWWSYNYWEDPVWSGGYTWSYDRNVGTHYAGYQLNEAMWNDHEPKFREGLKRLTDVALDRGTWSTSYEKGTLTKIAREVNNLEVDLRGFVSGPDGKGGLVKQFENLNLSEDGGFKGTAAGAFGNRIYELATRLQDMYEQLNNIDAPLSEIPDKLAKELSALEEAVNDWYYDKNTKVYNILYDWYHHTTSGTQEWNPERGQFHITYTDGGTTGIVSDQDEKEGDGPTTTGILNELNRRWEEKFKGVDEAANALYEAMTDVYNTAYGKIKPFETPIGEQLSPYETTGNQGGGGGGGGGIPEDLFEDVFPEDMFDNVFPDDMFENVFPDNMFDDTFPDDMFDNMFPDDMFDNLGGPDGGGLDGPPGGGNYTPPPIPEGYSGPGGDGLGGPDNNPGNYTPPPMPQGYSGPGGDGLGGPDNNPGNYTPPPMPQGYSGPGGDGLGGPSNNPGSNSYAPYPPPFGPGGFPNGQSGPNGGGLGGPGANSGRERQVLETDPETGLPINPETGEPFPVDPESGLPIDPETRLPIVTDPETGEVQPINPLTGEPYAPNAEPPTLETDPETGLPINPETGEPFPISSESGLPYNPETGLPVVTDPETGEVQPIDPLTGYPEGYEQGGGNAPIPESPDFDVPGPDQADIPQPETPEIPDPDQADLTPPPTQSTPDIPEYQGGPQNGGQGPQSSDRSTLFSGPPSGSNALPENSTGNQNSGPSGGGFGSTPGSSQDGPGSGGLGQGTGNGIGNGAGNGIGSETGNGAGAGNGMGRGMMPPMMPPMGGMGGMGGGQNNRERERTTWLSEDERVWGTAANRNSTVLGRPTPGADSKRSTQRNDFMDAGGERTRTGTSAEDAPRGGGRKRKPGVGNRGGRRQEQTGGGEGERER</sequence>
<evidence type="ECO:0000313" key="3">
    <source>
        <dbReference type="Proteomes" id="UP001499993"/>
    </source>
</evidence>
<feature type="compositionally biased region" description="Basic and acidic residues" evidence="1">
    <location>
        <begin position="841"/>
        <end position="856"/>
    </location>
</feature>
<feature type="compositionally biased region" description="Low complexity" evidence="1">
    <location>
        <begin position="499"/>
        <end position="509"/>
    </location>
</feature>
<dbReference type="Proteomes" id="UP001499993">
    <property type="component" value="Unassembled WGS sequence"/>
</dbReference>
<feature type="region of interest" description="Disordered" evidence="1">
    <location>
        <begin position="402"/>
        <end position="935"/>
    </location>
</feature>
<gene>
    <name evidence="2" type="ORF">GCM10023224_31460</name>
</gene>
<proteinExistence type="predicted"/>
<reference evidence="3" key="1">
    <citation type="journal article" date="2019" name="Int. J. Syst. Evol. Microbiol.">
        <title>The Global Catalogue of Microorganisms (GCM) 10K type strain sequencing project: providing services to taxonomists for standard genome sequencing and annotation.</title>
        <authorList>
            <consortium name="The Broad Institute Genomics Platform"/>
            <consortium name="The Broad Institute Genome Sequencing Center for Infectious Disease"/>
            <person name="Wu L."/>
            <person name="Ma J."/>
        </authorList>
    </citation>
    <scope>NUCLEOTIDE SEQUENCE [LARGE SCALE GENOMIC DNA]</scope>
    <source>
        <strain evidence="3">JCM 18123</strain>
    </source>
</reference>
<organism evidence="2 3">
    <name type="scientific">Streptomonospora halophila</name>
    <dbReference type="NCBI Taxonomy" id="427369"/>
    <lineage>
        <taxon>Bacteria</taxon>
        <taxon>Bacillati</taxon>
        <taxon>Actinomycetota</taxon>
        <taxon>Actinomycetes</taxon>
        <taxon>Streptosporangiales</taxon>
        <taxon>Nocardiopsidaceae</taxon>
        <taxon>Streptomonospora</taxon>
    </lineage>
</organism>
<feature type="compositionally biased region" description="Gly residues" evidence="1">
    <location>
        <begin position="435"/>
        <end position="444"/>
    </location>
</feature>
<dbReference type="RefSeq" id="WP_345557151.1">
    <property type="nucleotide sequence ID" value="NZ_BAABIK010000017.1"/>
</dbReference>